<dbReference type="InterPro" id="IPR016187">
    <property type="entry name" value="CTDL_fold"/>
</dbReference>
<feature type="region of interest" description="Disordered" evidence="8">
    <location>
        <begin position="1"/>
        <end position="35"/>
    </location>
</feature>
<evidence type="ECO:0000259" key="10">
    <source>
        <dbReference type="PROSITE" id="PS50041"/>
    </source>
</evidence>
<sequence>MPHGKQHENTGNREDITYREMKRTKSPQKRKMPKVKQIPVMLSEDQASCAELTSCRMSQLLPPKRVVRGKRQGPKTTVWRMVTGILGALCVVLMITTRILLPKLLSRQEEQCRKCLLHDHLCPKEDTDTCDLCSQNWIAFGNNFYQVFREIKTWADSQSSCKELKSHLVEIDSKAELENLLVFGIDGWILLKTNEIDESWLWENGTKIEQILINDSEKKNHSCPYFSGNRFYPTDCSSKKSYTCEFNIP</sequence>
<keyword evidence="5 9" id="KW-1133">Transmembrane helix</keyword>
<evidence type="ECO:0000256" key="6">
    <source>
        <dbReference type="ARBA" id="ARBA00023136"/>
    </source>
</evidence>
<dbReference type="GeneID" id="121139754"/>
<keyword evidence="6 9" id="KW-0472">Membrane</keyword>
<protein>
    <submittedName>
        <fullName evidence="12">Killer cell lectin-like receptor subfamily I member 1</fullName>
    </submittedName>
</protein>
<dbReference type="Proteomes" id="UP000886700">
    <property type="component" value="Unplaced"/>
</dbReference>
<evidence type="ECO:0000256" key="5">
    <source>
        <dbReference type="ARBA" id="ARBA00022989"/>
    </source>
</evidence>
<evidence type="ECO:0000256" key="4">
    <source>
        <dbReference type="ARBA" id="ARBA00022968"/>
    </source>
</evidence>
<evidence type="ECO:0000256" key="3">
    <source>
        <dbReference type="ARBA" id="ARBA00022734"/>
    </source>
</evidence>
<evidence type="ECO:0000256" key="9">
    <source>
        <dbReference type="SAM" id="Phobius"/>
    </source>
</evidence>
<dbReference type="RefSeq" id="XP_040599666.1">
    <property type="nucleotide sequence ID" value="XM_040743732.1"/>
</dbReference>
<evidence type="ECO:0000256" key="7">
    <source>
        <dbReference type="ARBA" id="ARBA00023180"/>
    </source>
</evidence>
<keyword evidence="4" id="KW-0735">Signal-anchor</keyword>
<keyword evidence="7" id="KW-0325">Glycoprotein</keyword>
<dbReference type="PROSITE" id="PS50041">
    <property type="entry name" value="C_TYPE_LECTIN_2"/>
    <property type="match status" value="1"/>
</dbReference>
<dbReference type="Gene3D" id="3.10.100.10">
    <property type="entry name" value="Mannose-Binding Protein A, subunit A"/>
    <property type="match status" value="1"/>
</dbReference>
<dbReference type="SMART" id="SM00034">
    <property type="entry name" value="CLECT"/>
    <property type="match status" value="1"/>
</dbReference>
<dbReference type="InterPro" id="IPR050919">
    <property type="entry name" value="NKG2/CD94_NK_receptors"/>
</dbReference>
<evidence type="ECO:0000256" key="1">
    <source>
        <dbReference type="ARBA" id="ARBA00004401"/>
    </source>
</evidence>
<evidence type="ECO:0000313" key="11">
    <source>
        <dbReference type="Proteomes" id="UP000886700"/>
    </source>
</evidence>
<keyword evidence="2 9" id="KW-0812">Transmembrane</keyword>
<name>A0ABM2XDR2_MESAU</name>
<dbReference type="InterPro" id="IPR033992">
    <property type="entry name" value="NKR-like_CTLD"/>
</dbReference>
<evidence type="ECO:0000313" key="12">
    <source>
        <dbReference type="RefSeq" id="XP_040599666.1"/>
    </source>
</evidence>
<dbReference type="SUPFAM" id="SSF56436">
    <property type="entry name" value="C-type lectin-like"/>
    <property type="match status" value="1"/>
</dbReference>
<evidence type="ECO:0000256" key="8">
    <source>
        <dbReference type="SAM" id="MobiDB-lite"/>
    </source>
</evidence>
<accession>A0ABM2XDR2</accession>
<feature type="transmembrane region" description="Helical" evidence="9">
    <location>
        <begin position="78"/>
        <end position="101"/>
    </location>
</feature>
<dbReference type="PANTHER" id="PTHR22800">
    <property type="entry name" value="C-TYPE LECTIN PROTEINS"/>
    <property type="match status" value="1"/>
</dbReference>
<dbReference type="PANTHER" id="PTHR22800:SF250">
    <property type="entry name" value="KILLER CELL LECTIN-LIKE RECEPTOR SUBFAMILY I MEMBER 1"/>
    <property type="match status" value="1"/>
</dbReference>
<dbReference type="Pfam" id="PF00059">
    <property type="entry name" value="Lectin_C"/>
    <property type="match status" value="1"/>
</dbReference>
<gene>
    <name evidence="12" type="primary">LOC121139754</name>
</gene>
<dbReference type="CDD" id="cd03593">
    <property type="entry name" value="CLECT_NK_receptors_like"/>
    <property type="match status" value="1"/>
</dbReference>
<dbReference type="InterPro" id="IPR016186">
    <property type="entry name" value="C-type_lectin-like/link_sf"/>
</dbReference>
<feature type="domain" description="C-type lectin" evidence="10">
    <location>
        <begin position="140"/>
        <end position="245"/>
    </location>
</feature>
<keyword evidence="3" id="KW-0430">Lectin</keyword>
<feature type="compositionally biased region" description="Basic and acidic residues" evidence="8">
    <location>
        <begin position="1"/>
        <end position="23"/>
    </location>
</feature>
<dbReference type="InterPro" id="IPR001304">
    <property type="entry name" value="C-type_lectin-like"/>
</dbReference>
<reference evidence="12" key="1">
    <citation type="submission" date="2025-08" db="UniProtKB">
        <authorList>
            <consortium name="RefSeq"/>
        </authorList>
    </citation>
    <scope>IDENTIFICATION</scope>
    <source>
        <tissue evidence="12">Liver</tissue>
    </source>
</reference>
<keyword evidence="11" id="KW-1185">Reference proteome</keyword>
<organism evidence="11 12">
    <name type="scientific">Mesocricetus auratus</name>
    <name type="common">Golden hamster</name>
    <dbReference type="NCBI Taxonomy" id="10036"/>
    <lineage>
        <taxon>Eukaryota</taxon>
        <taxon>Metazoa</taxon>
        <taxon>Chordata</taxon>
        <taxon>Craniata</taxon>
        <taxon>Vertebrata</taxon>
        <taxon>Euteleostomi</taxon>
        <taxon>Mammalia</taxon>
        <taxon>Eutheria</taxon>
        <taxon>Euarchontoglires</taxon>
        <taxon>Glires</taxon>
        <taxon>Rodentia</taxon>
        <taxon>Myomorpha</taxon>
        <taxon>Muroidea</taxon>
        <taxon>Cricetidae</taxon>
        <taxon>Cricetinae</taxon>
        <taxon>Mesocricetus</taxon>
    </lineage>
</organism>
<evidence type="ECO:0000256" key="2">
    <source>
        <dbReference type="ARBA" id="ARBA00022692"/>
    </source>
</evidence>
<feature type="compositionally biased region" description="Basic residues" evidence="8">
    <location>
        <begin position="24"/>
        <end position="34"/>
    </location>
</feature>
<proteinExistence type="predicted"/>
<comment type="subcellular location">
    <subcellularLocation>
        <location evidence="1">Cell membrane</location>
        <topology evidence="1">Single-pass type II membrane protein</topology>
    </subcellularLocation>
</comment>